<proteinExistence type="predicted"/>
<dbReference type="EMBL" id="JARQZJ010000099">
    <property type="protein sequence ID" value="KAK9886204.1"/>
    <property type="molecule type" value="Genomic_DNA"/>
</dbReference>
<evidence type="ECO:0000313" key="1">
    <source>
        <dbReference type="EMBL" id="KAK9886204.1"/>
    </source>
</evidence>
<protein>
    <submittedName>
        <fullName evidence="1">Uncharacterized protein</fullName>
    </submittedName>
</protein>
<accession>A0AAW1USS7</accession>
<dbReference type="Proteomes" id="UP001431783">
    <property type="component" value="Unassembled WGS sequence"/>
</dbReference>
<evidence type="ECO:0000313" key="2">
    <source>
        <dbReference type="Proteomes" id="UP001431783"/>
    </source>
</evidence>
<comment type="caution">
    <text evidence="1">The sequence shown here is derived from an EMBL/GenBank/DDBJ whole genome shotgun (WGS) entry which is preliminary data.</text>
</comment>
<organism evidence="1 2">
    <name type="scientific">Henosepilachna vigintioctopunctata</name>
    <dbReference type="NCBI Taxonomy" id="420089"/>
    <lineage>
        <taxon>Eukaryota</taxon>
        <taxon>Metazoa</taxon>
        <taxon>Ecdysozoa</taxon>
        <taxon>Arthropoda</taxon>
        <taxon>Hexapoda</taxon>
        <taxon>Insecta</taxon>
        <taxon>Pterygota</taxon>
        <taxon>Neoptera</taxon>
        <taxon>Endopterygota</taxon>
        <taxon>Coleoptera</taxon>
        <taxon>Polyphaga</taxon>
        <taxon>Cucujiformia</taxon>
        <taxon>Coccinelloidea</taxon>
        <taxon>Coccinellidae</taxon>
        <taxon>Epilachninae</taxon>
        <taxon>Epilachnini</taxon>
        <taxon>Henosepilachna</taxon>
    </lineage>
</organism>
<dbReference type="AlphaFoldDB" id="A0AAW1USS7"/>
<name>A0AAW1USS7_9CUCU</name>
<gene>
    <name evidence="1" type="ORF">WA026_015723</name>
</gene>
<sequence length="227" mass="25325">MSKKTWKTSYLKLDISVLQIRSVLRDPTGFLTEIKTKVQQASELLDTIYLKNKVIPMSSEPPELFGLVKVHKDDLPVRPVASFSKAPSSRRIIVKESNQYHYHSNITKSGDGTIVGNPQSIADMLRDHFNIPAVPHGCAVVGCGTGIPTLFLHTVDENELRSVIDNLPNKYSARLDEIPIVILKHVSTCMSMPFVDIINICFGSGSFRSKQKMEKLIPVHKNGKSRT</sequence>
<reference evidence="1 2" key="1">
    <citation type="submission" date="2023-03" db="EMBL/GenBank/DDBJ databases">
        <title>Genome insight into feeding habits of ladybird beetles.</title>
        <authorList>
            <person name="Li H.-S."/>
            <person name="Huang Y.-H."/>
            <person name="Pang H."/>
        </authorList>
    </citation>
    <scope>NUCLEOTIDE SEQUENCE [LARGE SCALE GENOMIC DNA]</scope>
    <source>
        <strain evidence="1">SYSU_2023b</strain>
        <tissue evidence="1">Whole body</tissue>
    </source>
</reference>
<keyword evidence="2" id="KW-1185">Reference proteome</keyword>